<keyword evidence="5 8" id="KW-1133">Transmembrane helix</keyword>
<keyword evidence="4 8" id="KW-0812">Transmembrane</keyword>
<feature type="transmembrane region" description="Helical" evidence="8">
    <location>
        <begin position="48"/>
        <end position="67"/>
    </location>
</feature>
<keyword evidence="7" id="KW-0808">Transferase</keyword>
<feature type="transmembrane region" description="Helical" evidence="8">
    <location>
        <begin position="361"/>
        <end position="380"/>
    </location>
</feature>
<dbReference type="Proteomes" id="UP000005709">
    <property type="component" value="Unassembled WGS sequence"/>
</dbReference>
<sequence length="519" mass="56721">MTFFSPEFVLAFLAFLIVYWTLKNHIFAQKILILLASYGFMCSINPRFALVLAAYSAFVYFAGVCIARANRVVAKAIPPAKQSSHKKKLSRKAAAKQMSAAKQAGIAKQVQKAGLAKQIPLPTAKARAVMLAAVAGGLFFLAFFKYYGYVREFFNAALAALHLGAVDSVAFPLGISYYVFMSITYFVSVYRRECGEQGFLSLACFLAFFPSVVMGPIGRASAAKGVEPVLPQFDRFKHFGNADEIYVLIIFALVKLLLISGYLGAYYSDVISGVYGDEPESSVAQILAALLLYGVVLYTNFSGFIDMARALGLAMGFKLPQNFNMPYAAKNLGEFWDRWHISLSTFIRDYIYIPLGGSRNGFARTCVNLLIAFALSGIWHGAGLNFLIWGLLHGAALVFLKCLAKVGVKPLNPHLALFCTYIFVSFAWIFFANSLPDAAAILSAFARARAFGDISELAVLAVILAGIFVYPKISALKDTLIALFAELPFLPKALVLGMIFTLIFALMPSGIPNFIYAGF</sequence>
<dbReference type="AlphaFoldDB" id="C8PHJ8"/>
<dbReference type="OrthoDB" id="139172at2"/>
<evidence type="ECO:0000256" key="3">
    <source>
        <dbReference type="ARBA" id="ARBA00022475"/>
    </source>
</evidence>
<dbReference type="eggNOG" id="COG1696">
    <property type="taxonomic scope" value="Bacteria"/>
</dbReference>
<feature type="transmembrane region" description="Helical" evidence="8">
    <location>
        <begin position="169"/>
        <end position="190"/>
    </location>
</feature>
<feature type="transmembrane region" description="Helical" evidence="8">
    <location>
        <begin position="283"/>
        <end position="301"/>
    </location>
</feature>
<accession>C8PHJ8</accession>
<feature type="transmembrane region" description="Helical" evidence="8">
    <location>
        <begin position="245"/>
        <end position="263"/>
    </location>
</feature>
<keyword evidence="7" id="KW-0012">Acyltransferase</keyword>
<dbReference type="InterPro" id="IPR024194">
    <property type="entry name" value="Ac/AlaTfrase_AlgI/DltB"/>
</dbReference>
<evidence type="ECO:0000313" key="9">
    <source>
        <dbReference type="EMBL" id="EEV17612.1"/>
    </source>
</evidence>
<dbReference type="GO" id="GO:0005886">
    <property type="term" value="C:plasma membrane"/>
    <property type="evidence" value="ECO:0007669"/>
    <property type="project" value="UniProtKB-SubCell"/>
</dbReference>
<protein>
    <submittedName>
        <fullName evidence="9">MBOAT family protein</fullName>
    </submittedName>
</protein>
<dbReference type="InterPro" id="IPR028362">
    <property type="entry name" value="AlgI"/>
</dbReference>
<dbReference type="RefSeq" id="WP_005871140.1">
    <property type="nucleotide sequence ID" value="NZ_ACYG01000024.1"/>
</dbReference>
<dbReference type="InterPro" id="IPR004299">
    <property type="entry name" value="MBOAT_fam"/>
</dbReference>
<reference evidence="9 10" key="1">
    <citation type="submission" date="2009-07" db="EMBL/GenBank/DDBJ databases">
        <authorList>
            <person name="Madupu R."/>
            <person name="Sebastian Y."/>
            <person name="Durkin A.S."/>
            <person name="Torralba M."/>
            <person name="Methe B."/>
            <person name="Sutton G.G."/>
            <person name="Strausberg R.L."/>
            <person name="Nelson K.E."/>
        </authorList>
    </citation>
    <scope>NUCLEOTIDE SEQUENCE [LARGE SCALE GENOMIC DNA]</scope>
    <source>
        <strain evidence="9 10">RM3268</strain>
    </source>
</reference>
<comment type="caution">
    <text evidence="9">The sequence shown here is derived from an EMBL/GenBank/DDBJ whole genome shotgun (WGS) entry which is preliminary data.</text>
</comment>
<keyword evidence="3 7" id="KW-1003">Cell membrane</keyword>
<evidence type="ECO:0000256" key="2">
    <source>
        <dbReference type="ARBA" id="ARBA00010323"/>
    </source>
</evidence>
<evidence type="ECO:0000256" key="4">
    <source>
        <dbReference type="ARBA" id="ARBA00022692"/>
    </source>
</evidence>
<gene>
    <name evidence="9" type="ORF">CAMGR0001_0443</name>
</gene>
<name>C8PHJ8_9BACT</name>
<evidence type="ECO:0000256" key="7">
    <source>
        <dbReference type="PIRNR" id="PIRNR016636"/>
    </source>
</evidence>
<feature type="transmembrane region" description="Helical" evidence="8">
    <location>
        <begin position="415"/>
        <end position="434"/>
    </location>
</feature>
<feature type="transmembrane region" description="Helical" evidence="8">
    <location>
        <begin position="494"/>
        <end position="516"/>
    </location>
</feature>
<dbReference type="PANTHER" id="PTHR13285">
    <property type="entry name" value="ACYLTRANSFERASE"/>
    <property type="match status" value="1"/>
</dbReference>
<dbReference type="EMBL" id="ACYG01000024">
    <property type="protein sequence ID" value="EEV17612.1"/>
    <property type="molecule type" value="Genomic_DNA"/>
</dbReference>
<evidence type="ECO:0000313" key="10">
    <source>
        <dbReference type="Proteomes" id="UP000005709"/>
    </source>
</evidence>
<evidence type="ECO:0000256" key="6">
    <source>
        <dbReference type="ARBA" id="ARBA00023136"/>
    </source>
</evidence>
<organism evidence="9 10">
    <name type="scientific">Campylobacter gracilis RM3268</name>
    <dbReference type="NCBI Taxonomy" id="553220"/>
    <lineage>
        <taxon>Bacteria</taxon>
        <taxon>Pseudomonadati</taxon>
        <taxon>Campylobacterota</taxon>
        <taxon>Epsilonproteobacteria</taxon>
        <taxon>Campylobacterales</taxon>
        <taxon>Campylobacteraceae</taxon>
        <taxon>Campylobacter</taxon>
    </lineage>
</organism>
<comment type="similarity">
    <text evidence="2 7">Belongs to the membrane-bound acyltransferase family.</text>
</comment>
<feature type="transmembrane region" description="Helical" evidence="8">
    <location>
        <begin position="454"/>
        <end position="473"/>
    </location>
</feature>
<evidence type="ECO:0000256" key="1">
    <source>
        <dbReference type="ARBA" id="ARBA00004651"/>
    </source>
</evidence>
<dbReference type="InterPro" id="IPR051085">
    <property type="entry name" value="MB_O-acyltransferase"/>
</dbReference>
<dbReference type="GO" id="GO:0042121">
    <property type="term" value="P:alginic acid biosynthetic process"/>
    <property type="evidence" value="ECO:0007669"/>
    <property type="project" value="InterPro"/>
</dbReference>
<keyword evidence="10" id="KW-1185">Reference proteome</keyword>
<dbReference type="STRING" id="824.CGRAC_1887"/>
<comment type="subcellular location">
    <subcellularLocation>
        <location evidence="1">Cell membrane</location>
        <topology evidence="1">Multi-pass membrane protein</topology>
    </subcellularLocation>
</comment>
<evidence type="ECO:0000256" key="5">
    <source>
        <dbReference type="ARBA" id="ARBA00022989"/>
    </source>
</evidence>
<dbReference type="GO" id="GO:0016746">
    <property type="term" value="F:acyltransferase activity"/>
    <property type="evidence" value="ECO:0007669"/>
    <property type="project" value="UniProtKB-KW"/>
</dbReference>
<dbReference type="PANTHER" id="PTHR13285:SF18">
    <property type="entry name" value="PROTEIN-CYSTEINE N-PALMITOYLTRANSFERASE RASP"/>
    <property type="match status" value="1"/>
</dbReference>
<feature type="transmembrane region" description="Helical" evidence="8">
    <location>
        <begin position="128"/>
        <end position="149"/>
    </location>
</feature>
<dbReference type="Pfam" id="PF03062">
    <property type="entry name" value="MBOAT"/>
    <property type="match status" value="1"/>
</dbReference>
<proteinExistence type="inferred from homology"/>
<dbReference type="PIRSF" id="PIRSF016636">
    <property type="entry name" value="AlgI_DltB"/>
    <property type="match status" value="1"/>
</dbReference>
<dbReference type="PIRSF" id="PIRSF500217">
    <property type="entry name" value="AlgI"/>
    <property type="match status" value="1"/>
</dbReference>
<keyword evidence="6 7" id="KW-0472">Membrane</keyword>
<evidence type="ECO:0000256" key="8">
    <source>
        <dbReference type="SAM" id="Phobius"/>
    </source>
</evidence>